<dbReference type="PANTHER" id="PTHR34401">
    <property type="entry name" value="PROTEIN CBG12388-RELATED"/>
    <property type="match status" value="1"/>
</dbReference>
<protein>
    <submittedName>
        <fullName evidence="2">Uncharacterized protein</fullName>
    </submittedName>
</protein>
<reference evidence="2" key="1">
    <citation type="submission" date="2020-09" db="EMBL/GenBank/DDBJ databases">
        <authorList>
            <person name="Kikuchi T."/>
        </authorList>
    </citation>
    <scope>NUCLEOTIDE SEQUENCE</scope>
    <source>
        <strain evidence="2">SH1</strain>
    </source>
</reference>
<dbReference type="EMBL" id="CAJFDH010000001">
    <property type="protein sequence ID" value="CAD5206013.1"/>
    <property type="molecule type" value="Genomic_DNA"/>
</dbReference>
<evidence type="ECO:0000256" key="1">
    <source>
        <dbReference type="SAM" id="SignalP"/>
    </source>
</evidence>
<gene>
    <name evidence="2" type="ORF">BOKJ2_LOCUS697</name>
</gene>
<evidence type="ECO:0000313" key="2">
    <source>
        <dbReference type="EMBL" id="CAD5206013.1"/>
    </source>
</evidence>
<dbReference type="Proteomes" id="UP000783686">
    <property type="component" value="Unassembled WGS sequence"/>
</dbReference>
<dbReference type="Proteomes" id="UP000614601">
    <property type="component" value="Unassembled WGS sequence"/>
</dbReference>
<sequence length="208" mass="22245">MLTKSLIILAVAFGLSQAQMVKQCTCSEVEPCKKGYVDSVIPCADSCQEHAAALGANYQQLRQCLMQKEPMLRAAMSCTEGNLRDACAASPGQMVPKRYPETLKIAAMSEINRMLSRAGIASQAKGLLSQGKKLYGCMKTCMDKKSGQCAKKLGCGLKLPSDSQLVQQAKQCAIQSGFNTQSVQQLCHCAQQSGIGALNGLCEKIVIS</sequence>
<dbReference type="EMBL" id="CAJFCW020000001">
    <property type="protein sequence ID" value="CAG9080153.1"/>
    <property type="molecule type" value="Genomic_DNA"/>
</dbReference>
<comment type="caution">
    <text evidence="2">The sequence shown here is derived from an EMBL/GenBank/DDBJ whole genome shotgun (WGS) entry which is preliminary data.</text>
</comment>
<organism evidence="2 3">
    <name type="scientific">Bursaphelenchus okinawaensis</name>
    <dbReference type="NCBI Taxonomy" id="465554"/>
    <lineage>
        <taxon>Eukaryota</taxon>
        <taxon>Metazoa</taxon>
        <taxon>Ecdysozoa</taxon>
        <taxon>Nematoda</taxon>
        <taxon>Chromadorea</taxon>
        <taxon>Rhabditida</taxon>
        <taxon>Tylenchina</taxon>
        <taxon>Tylenchomorpha</taxon>
        <taxon>Aphelenchoidea</taxon>
        <taxon>Aphelenchoididae</taxon>
        <taxon>Bursaphelenchus</taxon>
    </lineage>
</organism>
<dbReference type="PANTHER" id="PTHR34401:SF3">
    <property type="entry name" value="DB DOMAIN-CONTAINING PROTEIN"/>
    <property type="match status" value="1"/>
</dbReference>
<accession>A0A811JRT2</accession>
<name>A0A811JRT2_9BILA</name>
<dbReference type="AlphaFoldDB" id="A0A811JRT2"/>
<feature type="signal peptide" evidence="1">
    <location>
        <begin position="1"/>
        <end position="18"/>
    </location>
</feature>
<keyword evidence="3" id="KW-1185">Reference proteome</keyword>
<keyword evidence="1" id="KW-0732">Signal</keyword>
<feature type="chain" id="PRO_5035594357" evidence="1">
    <location>
        <begin position="19"/>
        <end position="208"/>
    </location>
</feature>
<dbReference type="OrthoDB" id="5833681at2759"/>
<evidence type="ECO:0000313" key="3">
    <source>
        <dbReference type="Proteomes" id="UP000614601"/>
    </source>
</evidence>
<proteinExistence type="predicted"/>